<keyword evidence="1" id="KW-0732">Signal</keyword>
<sequence>MKKIKTTAICIALLGLLSACSSPPLVESSTGINLQQTNKPVYTLVNLHPDTGNNRMYSVNYQQEGLIPLCSPVSIQDFNGKVLTFKDLADNRVYTLIKHGSSPDFPAYLNKYFGTTCDYENVKPLSAIDKEGINRGEALVGMSKDGVILAIGYPPEHKTPSLKSDSWMYWSNRWNRFAVEFDQNGLVSNIKD</sequence>
<keyword evidence="3" id="KW-1185">Reference proteome</keyword>
<organism evidence="2 3">
    <name type="scientific">Shewanella sairae</name>
    <dbReference type="NCBI Taxonomy" id="190310"/>
    <lineage>
        <taxon>Bacteria</taxon>
        <taxon>Pseudomonadati</taxon>
        <taxon>Pseudomonadota</taxon>
        <taxon>Gammaproteobacteria</taxon>
        <taxon>Alteromonadales</taxon>
        <taxon>Shewanellaceae</taxon>
        <taxon>Shewanella</taxon>
    </lineage>
</organism>
<protein>
    <submittedName>
        <fullName evidence="2">Lipoprotein</fullName>
    </submittedName>
</protein>
<dbReference type="EMBL" id="BPEY01000162">
    <property type="protein sequence ID" value="GIU52208.1"/>
    <property type="molecule type" value="Genomic_DNA"/>
</dbReference>
<dbReference type="Proteomes" id="UP000887104">
    <property type="component" value="Unassembled WGS sequence"/>
</dbReference>
<feature type="signal peptide" evidence="1">
    <location>
        <begin position="1"/>
        <end position="21"/>
    </location>
</feature>
<name>A0ABQ4PRQ2_9GAMM</name>
<reference evidence="2" key="1">
    <citation type="submission" date="2021-05" db="EMBL/GenBank/DDBJ databases">
        <title>Molecular characterization for Shewanella algae harboring chromosomal blaOXA-55-like strains isolated from clinical and environment sample.</title>
        <authorList>
            <person name="Ohama Y."/>
            <person name="Aoki K."/>
            <person name="Harada S."/>
            <person name="Moriya K."/>
            <person name="Ishii Y."/>
            <person name="Tateda K."/>
        </authorList>
    </citation>
    <scope>NUCLEOTIDE SEQUENCE</scope>
    <source>
        <strain evidence="2">JCM 11563</strain>
    </source>
</reference>
<accession>A0ABQ4PRQ2</accession>
<comment type="caution">
    <text evidence="2">The sequence shown here is derived from an EMBL/GenBank/DDBJ whole genome shotgun (WGS) entry which is preliminary data.</text>
</comment>
<dbReference type="PROSITE" id="PS51257">
    <property type="entry name" value="PROKAR_LIPOPROTEIN"/>
    <property type="match status" value="1"/>
</dbReference>
<keyword evidence="2" id="KW-0449">Lipoprotein</keyword>
<evidence type="ECO:0000256" key="1">
    <source>
        <dbReference type="SAM" id="SignalP"/>
    </source>
</evidence>
<evidence type="ECO:0000313" key="2">
    <source>
        <dbReference type="EMBL" id="GIU52208.1"/>
    </source>
</evidence>
<dbReference type="RefSeq" id="WP_220783394.1">
    <property type="nucleotide sequence ID" value="NZ_BPEY01000162.1"/>
</dbReference>
<feature type="chain" id="PRO_5045315778" evidence="1">
    <location>
        <begin position="22"/>
        <end position="192"/>
    </location>
</feature>
<proteinExistence type="predicted"/>
<evidence type="ECO:0000313" key="3">
    <source>
        <dbReference type="Proteomes" id="UP000887104"/>
    </source>
</evidence>
<gene>
    <name evidence="2" type="ORF">TUM4438_44320</name>
</gene>